<evidence type="ECO:0000256" key="1">
    <source>
        <dbReference type="ARBA" id="ARBA00008061"/>
    </source>
</evidence>
<feature type="region of interest" description="Disordered" evidence="10">
    <location>
        <begin position="2062"/>
        <end position="2118"/>
    </location>
</feature>
<dbReference type="InterPro" id="IPR014756">
    <property type="entry name" value="Ig_E-set"/>
</dbReference>
<proteinExistence type="inferred from homology"/>
<dbReference type="CDD" id="cd11341">
    <property type="entry name" value="AmyAc_Pullulanase_LD-like"/>
    <property type="match status" value="1"/>
</dbReference>
<feature type="compositionally biased region" description="Acidic residues" evidence="10">
    <location>
        <begin position="2081"/>
        <end position="2094"/>
    </location>
</feature>
<name>A0A1I6RXP5_9BACI</name>
<dbReference type="SMART" id="SM00642">
    <property type="entry name" value="Aamy"/>
    <property type="match status" value="2"/>
</dbReference>
<keyword evidence="4" id="KW-0106">Calcium</keyword>
<dbReference type="SUPFAM" id="SSF51011">
    <property type="entry name" value="Glycosyl hydrolase domain"/>
    <property type="match status" value="1"/>
</dbReference>
<dbReference type="Pfam" id="PF02922">
    <property type="entry name" value="CBM_48"/>
    <property type="match status" value="1"/>
</dbReference>
<evidence type="ECO:0000256" key="7">
    <source>
        <dbReference type="ARBA" id="ARBA00024062"/>
    </source>
</evidence>
<dbReference type="InterPro" id="IPR011838">
    <property type="entry name" value="Pullulan_Gpos"/>
</dbReference>
<evidence type="ECO:0000256" key="9">
    <source>
        <dbReference type="ARBA" id="ARBA00031076"/>
    </source>
</evidence>
<evidence type="ECO:0000256" key="4">
    <source>
        <dbReference type="ARBA" id="ARBA00022837"/>
    </source>
</evidence>
<comment type="similarity">
    <text evidence="1">Belongs to the glycosyl hydrolase 13 family.</text>
</comment>
<evidence type="ECO:0000256" key="5">
    <source>
        <dbReference type="ARBA" id="ARBA00023295"/>
    </source>
</evidence>
<keyword evidence="3" id="KW-0378">Hydrolase</keyword>
<keyword evidence="11" id="KW-0472">Membrane</keyword>
<dbReference type="InterPro" id="IPR006047">
    <property type="entry name" value="GH13_cat_dom"/>
</dbReference>
<sequence length="2154" mass="239537">MLKKRTLRPIVAQFFVWLLLFSTIFSSLPLTAFAETDTETIGEDTFRVFYEHTGEPDDTLYLWHWGGAAEPEGSFPNGQVFEPIEDEQFTHYADVPLKEEATDVGFLIAASKDEKLSGDINLDLISPDMDHVFVTSDGQAHLAKPVSFDTPTVRVHFKETDGNFAEPGLWFWGDSPAALGSDAAWPTDAYSFTSENMSPYGYYVDVPLNEGAKYLGGLIVEKVDGKSQSGDMTFDELETYNQIFIKEGVEEAFNNPYYVSSEPESTTPDETEGTEDITVSGEVSRSFHYDEHALLELTINNNSDVGISSIRVDVSALGIDVPLEIDPTLQAVTLSVSREVTPGEKVIPVTAIDENGGTYKTEVTATVVEKTSDDRDWDESVIYFMLTDRFNDGDPSNNNPYDLDYESAHNPRGTYQGGDFKGVTEKLDYLDELGVNTIWITPIVENVGHDVEAKSDDGSYYAYHGYWAKDFEALNPHLGTMDEFHTLIDEAAARDIDIMVDVVLNHAGYGMNATLDGTEPEGHPTEADIARFDGMLRESGGAGDLEMSLSGLPDFKTEEQAVREQLVDWQTAWVEKSTTPNGNRIAAYRVDTVKHVEQTTWQHFKNELVKIDPAFRLIGEHWGANFNEDGGHFYDGTMDALLDFGFKTLAQSLANGNVERANEQLVLRNQALNSVHTLGQFLGSHDEDGFLHSLGGDEAKYKVAVSTQLTAKGQPVIYYGEELGQTGANNWPVYDNRYDFDWEDVEGNDLHAHYETLLDFRAQFSDVLSKGERETLIADDDLSQLVVKRAYDGEAVYLAFNPSAESQEITLKASNEVVKVTDHYSDASYETETTDDEHMITITVPAAADGGTALLQVEGGDLLSTHTTPDEPTEEVAPVEEGSFRLHFRGLDTSRLSELGLWVWEDVESASENWPVGATSFSEAVQTDYGYYLDIPIIEDAKQIGFLINDTAGANVTDNMFVDILSPDMNEAWVTEDEQVYPYEPLENENVIRVNYTRDDNNYVGWALWTWGDVVAATGNWPSGAHDFEQGKYGAFFDLPVKENASLIQFLTLNKNSGDQSGDLSYSMDGATQIFLRAGDEQVYTNPYFVTEEGLTGAELIGLDTIELTYSAIGDWSIDDVKNDIDVTTQGGDAVVIDDASIDPTNNKIKLTGTFTTEDAPYTVRHLGREVQAKAGWKLKDNLYGYDGDLGLVDVTDTSAIIKVWSPSADTVDLVLYDSDTPTDVIGEYAMTRGDKGIYTITLDKALTGLDSPKGYYYHFKITRGDDSVLALDPYAKSMAQWTSDDHDDAVGKAAIVDVTEIGPDLDYATIDGFNHREDAIIYEVHVRDFTSDPSLEGELDHEFGTFSAFSEKLDYIESLGVTHIQLLPVMSYFFSDEFNKNERLLDYSSTDNNYNWGYDPHSYFSLTGMYSEDPSDPAKRIEEFKNLIKEIHDRDMGVILDVVYNHTARVHIFEDLEPNYYHFMDKDGEAKTSFGGGRLGTTHQMARRVLVDSIKYWVDEFKVDGFRFDMMGDHDAESIQTAYDEAKALNPNIIMIGEGWRTFAGDDQDPDVQPADQDWMKDTDSVASFSDEFRNELKSGFGSEGQPRFLTGGARDIDVIFNNIIANPGNFEADDPGDVVPYIAAHDNLTLHDVIAQSIKKDPIDFEEEIHQRIRIGNLMVLTSQGTPFIHAGQEFGRTKQFRDPDYIEPVAEAPYKSTYMESADGTPFEYPYFIHDSYDSTDIINRIDWEKATNEEAYPIQTQTRAYTTGLIKLRRSTDAFSKETMEEVAESVSLIEAPEIKAQDLVIAYEAKASTGESYHVFINADDTARELSVGTDYTTENVIVDQKTAGTEAIDDPTGVTLTSTSLTIDPLTAIIIRVGEPSEEDDSNVPGDNDEDTDSDEEVDEITEDDVVIDEETNLPVIVVKDHSSAKLSLDVLKKLPEKAQLKIQAKDKLVMMNFPLDNVLKRALDSNKAVTIHVNQKSKANFKEPTGVRVLTALYDFQVFIGEERLDDTFDTPVEVRFTVDPSAITNSDHLRVVYVKEDGTLTYYPIDSYNKETGEVVVLLHHFSDYVIAEVDPSVDDEPVDEPETGTPDDPTDTPADDSDANTDDPATGSDSSEGDQTSQELSTNGDSLPKTATNIYLFVMLGVILSLLSATVLLFKKEASNS</sequence>
<dbReference type="InterPro" id="IPR017853">
    <property type="entry name" value="GH"/>
</dbReference>
<dbReference type="SUPFAM" id="SSF49452">
    <property type="entry name" value="Starch-binding domain-like"/>
    <property type="match status" value="4"/>
</dbReference>
<dbReference type="EC" id="3.2.1.41" evidence="7"/>
<keyword evidence="2 12" id="KW-0732">Signal</keyword>
<feature type="chain" id="PRO_5011739981" description="pullulanase" evidence="12">
    <location>
        <begin position="35"/>
        <end position="2154"/>
    </location>
</feature>
<dbReference type="PANTHER" id="PTHR43002">
    <property type="entry name" value="GLYCOGEN DEBRANCHING ENZYME"/>
    <property type="match status" value="1"/>
</dbReference>
<feature type="region of interest" description="Disordered" evidence="10">
    <location>
        <begin position="1864"/>
        <end position="1891"/>
    </location>
</feature>
<dbReference type="Gene3D" id="3.20.20.80">
    <property type="entry name" value="Glycosidases"/>
    <property type="match status" value="2"/>
</dbReference>
<dbReference type="GO" id="GO:0051060">
    <property type="term" value="F:pullulanase activity"/>
    <property type="evidence" value="ECO:0007669"/>
    <property type="project" value="UniProtKB-EC"/>
</dbReference>
<dbReference type="Gene3D" id="2.60.40.1110">
    <property type="match status" value="4"/>
</dbReference>
<feature type="domain" description="Glycosyl hydrolase family 13 catalytic" evidence="13">
    <location>
        <begin position="1324"/>
        <end position="1706"/>
    </location>
</feature>
<keyword evidence="5" id="KW-0326">Glycosidase</keyword>
<dbReference type="SUPFAM" id="SSF81296">
    <property type="entry name" value="E set domains"/>
    <property type="match status" value="1"/>
</dbReference>
<dbReference type="NCBIfam" id="TIGR02102">
    <property type="entry name" value="pullulan_Gpos"/>
    <property type="match status" value="1"/>
</dbReference>
<reference evidence="14 15" key="1">
    <citation type="submission" date="2016-10" db="EMBL/GenBank/DDBJ databases">
        <authorList>
            <person name="de Groot N.N."/>
        </authorList>
    </citation>
    <scope>NUCLEOTIDE SEQUENCE [LARGE SCALE GENOMIC DNA]</scope>
    <source>
        <strain evidence="14 15">DSM 17074</strain>
    </source>
</reference>
<dbReference type="GO" id="GO:0005975">
    <property type="term" value="P:carbohydrate metabolic process"/>
    <property type="evidence" value="ECO:0007669"/>
    <property type="project" value="InterPro"/>
</dbReference>
<dbReference type="InterPro" id="IPR013783">
    <property type="entry name" value="Ig-like_fold"/>
</dbReference>
<dbReference type="SUPFAM" id="SSF51445">
    <property type="entry name" value="(Trans)glycosidases"/>
    <property type="match status" value="2"/>
</dbReference>
<feature type="compositionally biased region" description="Acidic residues" evidence="10">
    <location>
        <begin position="1866"/>
        <end position="1891"/>
    </location>
</feature>
<dbReference type="Pfam" id="PF03714">
    <property type="entry name" value="PUD"/>
    <property type="match status" value="4"/>
</dbReference>
<dbReference type="EMBL" id="FPAI01000007">
    <property type="protein sequence ID" value="SFS69238.1"/>
    <property type="molecule type" value="Genomic_DNA"/>
</dbReference>
<dbReference type="InterPro" id="IPR013784">
    <property type="entry name" value="Carb-bd-like_fold"/>
</dbReference>
<accession>A0A1I6RXP5</accession>
<feature type="compositionally biased region" description="Polar residues" evidence="10">
    <location>
        <begin position="2100"/>
        <end position="2118"/>
    </location>
</feature>
<dbReference type="InterPro" id="IPR004193">
    <property type="entry name" value="Glyco_hydro_13_N"/>
</dbReference>
<dbReference type="InterPro" id="IPR005323">
    <property type="entry name" value="CBM41_pullulanase"/>
</dbReference>
<evidence type="ECO:0000313" key="14">
    <source>
        <dbReference type="EMBL" id="SFS69238.1"/>
    </source>
</evidence>
<dbReference type="Proteomes" id="UP000199139">
    <property type="component" value="Unassembled WGS sequence"/>
</dbReference>
<feature type="transmembrane region" description="Helical" evidence="11">
    <location>
        <begin position="2127"/>
        <end position="2147"/>
    </location>
</feature>
<evidence type="ECO:0000313" key="15">
    <source>
        <dbReference type="Proteomes" id="UP000199139"/>
    </source>
</evidence>
<dbReference type="GO" id="GO:0030246">
    <property type="term" value="F:carbohydrate binding"/>
    <property type="evidence" value="ECO:0007669"/>
    <property type="project" value="InterPro"/>
</dbReference>
<comment type="catalytic activity">
    <reaction evidence="6">
        <text>Hydrolysis of (1-&gt;6)-alpha-D-glucosidic linkages in pullulan, amylopectin and glycogen, and in the alpha- and beta-limit dextrins of amylopectin and glycogen.</text>
        <dbReference type="EC" id="3.2.1.41"/>
    </reaction>
</comment>
<feature type="signal peptide" evidence="12">
    <location>
        <begin position="1"/>
        <end position="34"/>
    </location>
</feature>
<dbReference type="STRING" id="306541.SAMN05421668_1078"/>
<evidence type="ECO:0000256" key="6">
    <source>
        <dbReference type="ARBA" id="ARBA00023965"/>
    </source>
</evidence>
<protein>
    <recommendedName>
        <fullName evidence="7">pullulanase</fullName>
        <ecNumber evidence="7">3.2.1.41</ecNumber>
    </recommendedName>
    <alternativeName>
        <fullName evidence="8">Alpha-dextrin endo-1,6-alpha-glucosidase</fullName>
    </alternativeName>
    <alternativeName>
        <fullName evidence="9">Pullulan 6-glucanohydrolase</fullName>
    </alternativeName>
</protein>
<dbReference type="Gene3D" id="3.90.400.10">
    <property type="entry name" value="Oligo-1,6-glucosidase, Domain 2"/>
    <property type="match status" value="1"/>
</dbReference>
<feature type="compositionally biased region" description="Acidic residues" evidence="10">
    <location>
        <begin position="2064"/>
        <end position="2075"/>
    </location>
</feature>
<evidence type="ECO:0000256" key="3">
    <source>
        <dbReference type="ARBA" id="ARBA00022801"/>
    </source>
</evidence>
<gene>
    <name evidence="14" type="ORF">SAMN05421668_1078</name>
</gene>
<dbReference type="InterPro" id="IPR045857">
    <property type="entry name" value="O16G_dom_2"/>
</dbReference>
<evidence type="ECO:0000256" key="8">
    <source>
        <dbReference type="ARBA" id="ARBA00029618"/>
    </source>
</evidence>
<keyword evidence="11" id="KW-0812">Transmembrane</keyword>
<feature type="domain" description="Glycosyl hydrolase family 13 catalytic" evidence="13">
    <location>
        <begin position="384"/>
        <end position="761"/>
    </location>
</feature>
<dbReference type="CDD" id="cd02860">
    <property type="entry name" value="E_set_Pullulanase"/>
    <property type="match status" value="1"/>
</dbReference>
<dbReference type="CDD" id="cd10315">
    <property type="entry name" value="CBM41_pullulanase"/>
    <property type="match status" value="3"/>
</dbReference>
<dbReference type="InterPro" id="IPR013780">
    <property type="entry name" value="Glyco_hydro_b"/>
</dbReference>
<keyword evidence="11" id="KW-1133">Transmembrane helix</keyword>
<dbReference type="Gene3D" id="2.60.40.10">
    <property type="entry name" value="Immunoglobulins"/>
    <property type="match status" value="1"/>
</dbReference>
<evidence type="ECO:0000256" key="10">
    <source>
        <dbReference type="SAM" id="MobiDB-lite"/>
    </source>
</evidence>
<dbReference type="InterPro" id="IPR040806">
    <property type="entry name" value="SpuA_C"/>
</dbReference>
<organism evidence="14 15">
    <name type="scientific">Halolactibacillus miurensis</name>
    <dbReference type="NCBI Taxonomy" id="306541"/>
    <lineage>
        <taxon>Bacteria</taxon>
        <taxon>Bacillati</taxon>
        <taxon>Bacillota</taxon>
        <taxon>Bacilli</taxon>
        <taxon>Bacillales</taxon>
        <taxon>Bacillaceae</taxon>
        <taxon>Halolactibacillus</taxon>
    </lineage>
</organism>
<dbReference type="Gene3D" id="2.60.40.1220">
    <property type="match status" value="1"/>
</dbReference>
<dbReference type="Gene3D" id="2.60.40.1180">
    <property type="entry name" value="Golgi alpha-mannosidase II"/>
    <property type="match status" value="2"/>
</dbReference>
<evidence type="ECO:0000256" key="12">
    <source>
        <dbReference type="SAM" id="SignalP"/>
    </source>
</evidence>
<evidence type="ECO:0000256" key="2">
    <source>
        <dbReference type="ARBA" id="ARBA00022729"/>
    </source>
</evidence>
<dbReference type="Pfam" id="PF18033">
    <property type="entry name" value="SpuA_C"/>
    <property type="match status" value="1"/>
</dbReference>
<dbReference type="InterPro" id="IPR014755">
    <property type="entry name" value="Cu-Rt/internalin_Ig-like"/>
</dbReference>
<dbReference type="Pfam" id="PF00128">
    <property type="entry name" value="Alpha-amylase"/>
    <property type="match status" value="3"/>
</dbReference>
<evidence type="ECO:0000256" key="11">
    <source>
        <dbReference type="SAM" id="Phobius"/>
    </source>
</evidence>
<evidence type="ECO:0000259" key="13">
    <source>
        <dbReference type="SMART" id="SM00642"/>
    </source>
</evidence>